<evidence type="ECO:0000256" key="1">
    <source>
        <dbReference type="SAM" id="Phobius"/>
    </source>
</evidence>
<feature type="transmembrane region" description="Helical" evidence="1">
    <location>
        <begin position="73"/>
        <end position="93"/>
    </location>
</feature>
<name>A0A1X7A9K4_9RHOB</name>
<accession>A0A1X7A9K4</accession>
<evidence type="ECO:0008006" key="4">
    <source>
        <dbReference type="Google" id="ProtNLM"/>
    </source>
</evidence>
<dbReference type="PANTHER" id="PTHR34821:SF2">
    <property type="entry name" value="INNER MEMBRANE PROTEIN YDCZ"/>
    <property type="match status" value="1"/>
</dbReference>
<sequence>MDPKIALLWFAPLLCGALIPIHAGMNAELSRAAGHPLWATLLSFGISFVCLVGGITWLRPTLPTLSSLYAAPSWAWVGGVIGVIYVMATMVLIPRFGAAAFIAAVVAGQMTMALILDQNGLLGNAPRPADFYRITGAVLSIAGVLIMQFGKAS</sequence>
<keyword evidence="1" id="KW-0472">Membrane</keyword>
<feature type="transmembrane region" description="Helical" evidence="1">
    <location>
        <begin position="98"/>
        <end position="116"/>
    </location>
</feature>
<keyword evidence="1" id="KW-0812">Transmembrane</keyword>
<protein>
    <recommendedName>
        <fullName evidence="4">Inner membrane protein YdcZ</fullName>
    </recommendedName>
</protein>
<keyword evidence="1" id="KW-1133">Transmembrane helix</keyword>
<evidence type="ECO:0000313" key="2">
    <source>
        <dbReference type="EMBL" id="SLN73581.1"/>
    </source>
</evidence>
<dbReference type="EMBL" id="FWFP01000014">
    <property type="protein sequence ID" value="SLN73581.1"/>
    <property type="molecule type" value="Genomic_DNA"/>
</dbReference>
<dbReference type="Proteomes" id="UP000193778">
    <property type="component" value="Unassembled WGS sequence"/>
</dbReference>
<dbReference type="InterPro" id="IPR006750">
    <property type="entry name" value="YdcZ"/>
</dbReference>
<feature type="transmembrane region" description="Helical" evidence="1">
    <location>
        <begin position="37"/>
        <end position="58"/>
    </location>
</feature>
<proteinExistence type="predicted"/>
<gene>
    <name evidence="2" type="ORF">RUM8411_03890</name>
</gene>
<dbReference type="PANTHER" id="PTHR34821">
    <property type="entry name" value="INNER MEMBRANE PROTEIN YDCZ"/>
    <property type="match status" value="1"/>
</dbReference>
<dbReference type="OrthoDB" id="370053at2"/>
<dbReference type="Pfam" id="PF04657">
    <property type="entry name" value="DMT_YdcZ"/>
    <property type="match status" value="1"/>
</dbReference>
<keyword evidence="3" id="KW-1185">Reference proteome</keyword>
<organism evidence="2 3">
    <name type="scientific">Ruegeria meonggei</name>
    <dbReference type="NCBI Taxonomy" id="1446476"/>
    <lineage>
        <taxon>Bacteria</taxon>
        <taxon>Pseudomonadati</taxon>
        <taxon>Pseudomonadota</taxon>
        <taxon>Alphaproteobacteria</taxon>
        <taxon>Rhodobacterales</taxon>
        <taxon>Roseobacteraceae</taxon>
        <taxon>Ruegeria</taxon>
    </lineage>
</organism>
<dbReference type="GO" id="GO:0005886">
    <property type="term" value="C:plasma membrane"/>
    <property type="evidence" value="ECO:0007669"/>
    <property type="project" value="TreeGrafter"/>
</dbReference>
<feature type="transmembrane region" description="Helical" evidence="1">
    <location>
        <begin position="6"/>
        <end position="25"/>
    </location>
</feature>
<dbReference type="AlphaFoldDB" id="A0A1X7A9K4"/>
<reference evidence="3" key="1">
    <citation type="submission" date="2017-03" db="EMBL/GenBank/DDBJ databases">
        <authorList>
            <person name="Rodrigo-Torres L."/>
            <person name="Arahal R.D."/>
            <person name="Lucena T."/>
        </authorList>
    </citation>
    <scope>NUCLEOTIDE SEQUENCE [LARGE SCALE GENOMIC DNA]</scope>
    <source>
        <strain evidence="3">CECT 8411</strain>
    </source>
</reference>
<feature type="transmembrane region" description="Helical" evidence="1">
    <location>
        <begin position="131"/>
        <end position="150"/>
    </location>
</feature>
<evidence type="ECO:0000313" key="3">
    <source>
        <dbReference type="Proteomes" id="UP000193778"/>
    </source>
</evidence>
<dbReference type="RefSeq" id="WP_085824350.1">
    <property type="nucleotide sequence ID" value="NZ_FWFP01000014.1"/>
</dbReference>